<reference evidence="8" key="1">
    <citation type="submission" date="2021-11" db="EMBL/GenBank/DDBJ databases">
        <title>Description of a new species Pelosinus isolated from the bottom sediments of Lake Baikal.</title>
        <authorList>
            <person name="Zakharyuk A."/>
        </authorList>
    </citation>
    <scope>NUCLEOTIDE SEQUENCE</scope>
    <source>
        <strain evidence="8">Bkl1</strain>
    </source>
</reference>
<feature type="transmembrane region" description="Helical" evidence="6">
    <location>
        <begin position="272"/>
        <end position="289"/>
    </location>
</feature>
<dbReference type="Gene3D" id="1.20.1250.20">
    <property type="entry name" value="MFS general substrate transporter like domains"/>
    <property type="match status" value="2"/>
</dbReference>
<keyword evidence="4 6" id="KW-1133">Transmembrane helix</keyword>
<dbReference type="PANTHER" id="PTHR23506">
    <property type="entry name" value="GH10249P"/>
    <property type="match status" value="1"/>
</dbReference>
<dbReference type="PANTHER" id="PTHR23506:SF23">
    <property type="entry name" value="GH10249P"/>
    <property type="match status" value="1"/>
</dbReference>
<dbReference type="InterPro" id="IPR001958">
    <property type="entry name" value="Tet-R_TetA/multi-R_MdtG-like"/>
</dbReference>
<gene>
    <name evidence="8" type="ORF">LMF89_23490</name>
</gene>
<dbReference type="EMBL" id="JAJHJB010000057">
    <property type="protein sequence ID" value="MCC5468305.1"/>
    <property type="molecule type" value="Genomic_DNA"/>
</dbReference>
<dbReference type="InterPro" id="IPR036259">
    <property type="entry name" value="MFS_trans_sf"/>
</dbReference>
<feature type="transmembrane region" description="Helical" evidence="6">
    <location>
        <begin position="72"/>
        <end position="89"/>
    </location>
</feature>
<evidence type="ECO:0000313" key="8">
    <source>
        <dbReference type="EMBL" id="MCC5468305.1"/>
    </source>
</evidence>
<keyword evidence="9" id="KW-1185">Reference proteome</keyword>
<proteinExistence type="predicted"/>
<dbReference type="Pfam" id="PF07690">
    <property type="entry name" value="MFS_1"/>
    <property type="match status" value="1"/>
</dbReference>
<evidence type="ECO:0000259" key="7">
    <source>
        <dbReference type="PROSITE" id="PS50850"/>
    </source>
</evidence>
<accession>A0ABS8HYR7</accession>
<keyword evidence="2" id="KW-0813">Transport</keyword>
<evidence type="ECO:0000256" key="3">
    <source>
        <dbReference type="ARBA" id="ARBA00022692"/>
    </source>
</evidence>
<dbReference type="SUPFAM" id="SSF103473">
    <property type="entry name" value="MFS general substrate transporter"/>
    <property type="match status" value="1"/>
</dbReference>
<evidence type="ECO:0000256" key="4">
    <source>
        <dbReference type="ARBA" id="ARBA00022989"/>
    </source>
</evidence>
<dbReference type="PRINTS" id="PR01035">
    <property type="entry name" value="TCRTETA"/>
</dbReference>
<dbReference type="InterPro" id="IPR011701">
    <property type="entry name" value="MFS"/>
</dbReference>
<feature type="transmembrane region" description="Helical" evidence="6">
    <location>
        <begin position="132"/>
        <end position="155"/>
    </location>
</feature>
<organism evidence="8 9">
    <name type="scientific">Pelosinus baikalensis</name>
    <dbReference type="NCBI Taxonomy" id="2892015"/>
    <lineage>
        <taxon>Bacteria</taxon>
        <taxon>Bacillati</taxon>
        <taxon>Bacillota</taxon>
        <taxon>Negativicutes</taxon>
        <taxon>Selenomonadales</taxon>
        <taxon>Sporomusaceae</taxon>
        <taxon>Pelosinus</taxon>
    </lineage>
</organism>
<name>A0ABS8HYR7_9FIRM</name>
<feature type="transmembrane region" description="Helical" evidence="6">
    <location>
        <begin position="41"/>
        <end position="60"/>
    </location>
</feature>
<dbReference type="InterPro" id="IPR020846">
    <property type="entry name" value="MFS_dom"/>
</dbReference>
<dbReference type="InterPro" id="IPR050930">
    <property type="entry name" value="MFS_Vesicular_Transporter"/>
</dbReference>
<dbReference type="CDD" id="cd17325">
    <property type="entry name" value="MFS_MdtG_SLC18_like"/>
    <property type="match status" value="1"/>
</dbReference>
<dbReference type="PROSITE" id="PS50850">
    <property type="entry name" value="MFS"/>
    <property type="match status" value="1"/>
</dbReference>
<feature type="transmembrane region" description="Helical" evidence="6">
    <location>
        <begin position="295"/>
        <end position="313"/>
    </location>
</feature>
<feature type="domain" description="Major facilitator superfamily (MFS) profile" evidence="7">
    <location>
        <begin position="6"/>
        <end position="384"/>
    </location>
</feature>
<dbReference type="Proteomes" id="UP001165492">
    <property type="component" value="Unassembled WGS sequence"/>
</dbReference>
<evidence type="ECO:0000256" key="6">
    <source>
        <dbReference type="SAM" id="Phobius"/>
    </source>
</evidence>
<evidence type="ECO:0000256" key="1">
    <source>
        <dbReference type="ARBA" id="ARBA00004651"/>
    </source>
</evidence>
<feature type="transmembrane region" description="Helical" evidence="6">
    <location>
        <begin position="161"/>
        <end position="179"/>
    </location>
</feature>
<evidence type="ECO:0000256" key="2">
    <source>
        <dbReference type="ARBA" id="ARBA00022448"/>
    </source>
</evidence>
<comment type="caution">
    <text evidence="8">The sequence shown here is derived from an EMBL/GenBank/DDBJ whole genome shotgun (WGS) entry which is preliminary data.</text>
</comment>
<feature type="transmembrane region" description="Helical" evidence="6">
    <location>
        <begin position="7"/>
        <end position="29"/>
    </location>
</feature>
<feature type="transmembrane region" description="Helical" evidence="6">
    <location>
        <begin position="334"/>
        <end position="356"/>
    </location>
</feature>
<keyword evidence="5 6" id="KW-0472">Membrane</keyword>
<comment type="subcellular location">
    <subcellularLocation>
        <location evidence="1">Cell membrane</location>
        <topology evidence="1">Multi-pass membrane protein</topology>
    </subcellularLocation>
</comment>
<protein>
    <submittedName>
        <fullName evidence="8">MFS transporter</fullName>
    </submittedName>
</protein>
<feature type="transmembrane region" description="Helical" evidence="6">
    <location>
        <begin position="240"/>
        <end position="260"/>
    </location>
</feature>
<evidence type="ECO:0000313" key="9">
    <source>
        <dbReference type="Proteomes" id="UP001165492"/>
    </source>
</evidence>
<sequence length="394" mass="42554">MFRDKTLLGLISAVFLMMVGVGMIVALLPQRIVDLDGNGQSVGYLASAFAISYIVLQVPIGTLSDKLGFKPFLILGYLLCFITGLSFYFSSSSIMIFLSRLLQGAGEAPIWALAPALLSLKFPLAKGKVMGIYNAVIHLGLTVGPILGVLLAKVWKANEVFLVYAILCLLGAVIIYLFVDNANKRDIKLNNSVDFNNIFKLISDRQALLALVGITLYGAGYGIFLTSIPTFLLQDKGFSSVYIGIFFSLFYVAISISQVITGSLSDKFGPNLFMIIGLILAAVGIFAVPLLDSSWILIMLTFASLGLGIFYLASMAFLNETVAESLKGTISGAYYLFWGIGMFFGPPVLSMIAQYITFKLALVAYALILIITASGMAIILNSKRGVPNRANVKK</sequence>
<feature type="transmembrane region" description="Helical" evidence="6">
    <location>
        <begin position="362"/>
        <end position="380"/>
    </location>
</feature>
<evidence type="ECO:0000256" key="5">
    <source>
        <dbReference type="ARBA" id="ARBA00023136"/>
    </source>
</evidence>
<keyword evidence="3 6" id="KW-0812">Transmembrane</keyword>
<dbReference type="RefSeq" id="WP_229537165.1">
    <property type="nucleotide sequence ID" value="NZ_JAJHJB010000057.1"/>
</dbReference>
<feature type="transmembrane region" description="Helical" evidence="6">
    <location>
        <begin position="101"/>
        <end position="120"/>
    </location>
</feature>
<feature type="transmembrane region" description="Helical" evidence="6">
    <location>
        <begin position="207"/>
        <end position="228"/>
    </location>
</feature>